<keyword evidence="6" id="KW-0574">Periplasm</keyword>
<evidence type="ECO:0000256" key="1">
    <source>
        <dbReference type="ARBA" id="ARBA00004418"/>
    </source>
</evidence>
<keyword evidence="8" id="KW-0720">Serine protease</keyword>
<proteinExistence type="inferred from homology"/>
<evidence type="ECO:0000313" key="13">
    <source>
        <dbReference type="EMBL" id="NMC63141.1"/>
    </source>
</evidence>
<dbReference type="GO" id="GO:0004252">
    <property type="term" value="F:serine-type endopeptidase activity"/>
    <property type="evidence" value="ECO:0007669"/>
    <property type="project" value="InterPro"/>
</dbReference>
<feature type="binding site" evidence="10">
    <location>
        <begin position="219"/>
        <end position="221"/>
    </location>
    <ligand>
        <name>substrate</name>
    </ligand>
</feature>
<evidence type="ECO:0000256" key="8">
    <source>
        <dbReference type="ARBA" id="ARBA00022825"/>
    </source>
</evidence>
<evidence type="ECO:0000256" key="2">
    <source>
        <dbReference type="ARBA" id="ARBA00010541"/>
    </source>
</evidence>
<dbReference type="Proteomes" id="UP000524246">
    <property type="component" value="Unassembled WGS sequence"/>
</dbReference>
<keyword evidence="3 13" id="KW-0645">Protease</keyword>
<feature type="chain" id="PRO_5039544251" evidence="11">
    <location>
        <begin position="27"/>
        <end position="475"/>
    </location>
</feature>
<dbReference type="EMBL" id="JAAZON010000364">
    <property type="protein sequence ID" value="NMC63141.1"/>
    <property type="molecule type" value="Genomic_DNA"/>
</dbReference>
<dbReference type="PANTHER" id="PTHR22939">
    <property type="entry name" value="SERINE PROTEASE FAMILY S1C HTRA-RELATED"/>
    <property type="match status" value="1"/>
</dbReference>
<dbReference type="NCBIfam" id="TIGR02037">
    <property type="entry name" value="degP_htrA_DO"/>
    <property type="match status" value="1"/>
</dbReference>
<dbReference type="Pfam" id="PF13365">
    <property type="entry name" value="Trypsin_2"/>
    <property type="match status" value="1"/>
</dbReference>
<dbReference type="GO" id="GO:0042597">
    <property type="term" value="C:periplasmic space"/>
    <property type="evidence" value="ECO:0007669"/>
    <property type="project" value="UniProtKB-SubCell"/>
</dbReference>
<comment type="subcellular location">
    <subcellularLocation>
        <location evidence="1">Periplasm</location>
    </subcellularLocation>
</comment>
<keyword evidence="5" id="KW-0677">Repeat</keyword>
<evidence type="ECO:0000256" key="4">
    <source>
        <dbReference type="ARBA" id="ARBA00022729"/>
    </source>
</evidence>
<evidence type="ECO:0000256" key="10">
    <source>
        <dbReference type="PIRSR" id="PIRSR611782-2"/>
    </source>
</evidence>
<dbReference type="SMART" id="SM00228">
    <property type="entry name" value="PDZ"/>
    <property type="match status" value="2"/>
</dbReference>
<feature type="active site" description="Charge relay system" evidence="9">
    <location>
        <position position="146"/>
    </location>
</feature>
<organism evidence="13 14">
    <name type="scientific">SAR324 cluster bacterium</name>
    <dbReference type="NCBI Taxonomy" id="2024889"/>
    <lineage>
        <taxon>Bacteria</taxon>
        <taxon>Deltaproteobacteria</taxon>
        <taxon>SAR324 cluster</taxon>
    </lineage>
</organism>
<dbReference type="PRINTS" id="PR00834">
    <property type="entry name" value="PROTEASES2C"/>
</dbReference>
<evidence type="ECO:0000256" key="11">
    <source>
        <dbReference type="SAM" id="SignalP"/>
    </source>
</evidence>
<accession>A0A7X9FRT0</accession>
<feature type="signal peptide" evidence="11">
    <location>
        <begin position="1"/>
        <end position="26"/>
    </location>
</feature>
<dbReference type="InterPro" id="IPR009003">
    <property type="entry name" value="Peptidase_S1_PA"/>
</dbReference>
<keyword evidence="7" id="KW-0378">Hydrolase</keyword>
<dbReference type="Pfam" id="PF17820">
    <property type="entry name" value="PDZ_6"/>
    <property type="match status" value="1"/>
</dbReference>
<keyword evidence="4 11" id="KW-0732">Signal</keyword>
<protein>
    <submittedName>
        <fullName evidence="13">DegQ family serine endoprotease</fullName>
    </submittedName>
</protein>
<evidence type="ECO:0000259" key="12">
    <source>
        <dbReference type="PROSITE" id="PS50106"/>
    </source>
</evidence>
<evidence type="ECO:0000256" key="9">
    <source>
        <dbReference type="PIRSR" id="PIRSR611782-1"/>
    </source>
</evidence>
<dbReference type="Pfam" id="PF13180">
    <property type="entry name" value="PDZ_2"/>
    <property type="match status" value="1"/>
</dbReference>
<dbReference type="InterPro" id="IPR011782">
    <property type="entry name" value="Pept_S1C_Do"/>
</dbReference>
<feature type="binding site" evidence="10">
    <location>
        <position position="116"/>
    </location>
    <ligand>
        <name>substrate</name>
    </ligand>
</feature>
<dbReference type="PANTHER" id="PTHR22939:SF129">
    <property type="entry name" value="SERINE PROTEASE HTRA2, MITOCHONDRIAL"/>
    <property type="match status" value="1"/>
</dbReference>
<evidence type="ECO:0000256" key="6">
    <source>
        <dbReference type="ARBA" id="ARBA00022764"/>
    </source>
</evidence>
<dbReference type="GO" id="GO:0006508">
    <property type="term" value="P:proteolysis"/>
    <property type="evidence" value="ECO:0007669"/>
    <property type="project" value="UniProtKB-KW"/>
</dbReference>
<evidence type="ECO:0000256" key="5">
    <source>
        <dbReference type="ARBA" id="ARBA00022737"/>
    </source>
</evidence>
<comment type="similarity">
    <text evidence="2">Belongs to the peptidase S1C family.</text>
</comment>
<dbReference type="FunFam" id="2.40.10.10:FF:000001">
    <property type="entry name" value="Periplasmic serine protease DegS"/>
    <property type="match status" value="1"/>
</dbReference>
<dbReference type="Gene3D" id="2.40.10.120">
    <property type="match status" value="1"/>
</dbReference>
<dbReference type="InterPro" id="IPR041489">
    <property type="entry name" value="PDZ_6"/>
</dbReference>
<feature type="binding site" evidence="10">
    <location>
        <position position="146"/>
    </location>
    <ligand>
        <name>substrate</name>
    </ligand>
</feature>
<reference evidence="13 14" key="1">
    <citation type="journal article" date="2020" name="Biotechnol. Biofuels">
        <title>New insights from the biogas microbiome by comprehensive genome-resolved metagenomics of nearly 1600 species originating from multiple anaerobic digesters.</title>
        <authorList>
            <person name="Campanaro S."/>
            <person name="Treu L."/>
            <person name="Rodriguez-R L.M."/>
            <person name="Kovalovszki A."/>
            <person name="Ziels R.M."/>
            <person name="Maus I."/>
            <person name="Zhu X."/>
            <person name="Kougias P.G."/>
            <person name="Basile A."/>
            <person name="Luo G."/>
            <person name="Schluter A."/>
            <person name="Konstantinidis K.T."/>
            <person name="Angelidaki I."/>
        </authorList>
    </citation>
    <scope>NUCLEOTIDE SEQUENCE [LARGE SCALE GENOMIC DNA]</scope>
    <source>
        <strain evidence="13">AS27yjCOA_65</strain>
    </source>
</reference>
<dbReference type="AlphaFoldDB" id="A0A7X9FRT0"/>
<feature type="active site" description="Charge relay system" evidence="9">
    <location>
        <position position="221"/>
    </location>
</feature>
<feature type="domain" description="PDZ" evidence="12">
    <location>
        <begin position="370"/>
        <end position="441"/>
    </location>
</feature>
<evidence type="ECO:0000256" key="3">
    <source>
        <dbReference type="ARBA" id="ARBA00022670"/>
    </source>
</evidence>
<dbReference type="InterPro" id="IPR001940">
    <property type="entry name" value="Peptidase_S1C"/>
</dbReference>
<dbReference type="CDD" id="cd10839">
    <property type="entry name" value="cpPDZ1_DegP-like"/>
    <property type="match status" value="1"/>
</dbReference>
<dbReference type="InterPro" id="IPR001478">
    <property type="entry name" value="PDZ"/>
</dbReference>
<name>A0A7X9FRT0_9DELT</name>
<dbReference type="PROSITE" id="PS50106">
    <property type="entry name" value="PDZ"/>
    <property type="match status" value="2"/>
</dbReference>
<dbReference type="SUPFAM" id="SSF50494">
    <property type="entry name" value="Trypsin-like serine proteases"/>
    <property type="match status" value="1"/>
</dbReference>
<sequence>MNIRVTKCIAFLFVLTIVLPSTPSFGQETDMQYAQKLSSVFEQVVGKITDSVVNVSSLQRPQLPSQRKGRVPDPMREFFGDDFFERFFEEPQRRGQQGLGTGVIVSDSGYILTNNHVIEGADEVQVRLSNGKTIKASVKGKDDRSDIAVLKIDTKEKLQPARLGTSDNLKIGQWVIAVGNPFGLDNTVTAGIISAKGRSIMGGGQYEDFIQTDAAINPGNSGGPLVNLEGEVIGINTAIFSRSGGYMGIGFAIPITMAKKVMDSLIKDGKVTRGWLGVGIHNLNEGLAESFQHQGTEGALVTQVQPDTPAERAGLKEGDIIVKLDGQKIKDVNQLRNDIAALAPKSKAKLEIIRNGKQEEISLEIGELPSSEIAETDNNEASDLLGIEIENLNSEMAMRLHTKRSTGVVITGVSPGSLAERAGLVPGDIIISINSKKVDNVKDFLDICNADALKKGLRIAVETRGMQRFVFLKTE</sequence>
<feature type="domain" description="PDZ" evidence="12">
    <location>
        <begin position="265"/>
        <end position="356"/>
    </location>
</feature>
<dbReference type="SUPFAM" id="SSF50156">
    <property type="entry name" value="PDZ domain-like"/>
    <property type="match status" value="2"/>
</dbReference>
<comment type="caution">
    <text evidence="13">The sequence shown here is derived from an EMBL/GenBank/DDBJ whole genome shotgun (WGS) entry which is preliminary data.</text>
</comment>
<gene>
    <name evidence="13" type="ORF">GYA55_08225</name>
</gene>
<dbReference type="InterPro" id="IPR036034">
    <property type="entry name" value="PDZ_sf"/>
</dbReference>
<evidence type="ECO:0000256" key="7">
    <source>
        <dbReference type="ARBA" id="ARBA00022801"/>
    </source>
</evidence>
<evidence type="ECO:0000313" key="14">
    <source>
        <dbReference type="Proteomes" id="UP000524246"/>
    </source>
</evidence>
<feature type="active site" description="Charge relay system" evidence="9">
    <location>
        <position position="116"/>
    </location>
</feature>
<dbReference type="Gene3D" id="2.30.42.10">
    <property type="match status" value="2"/>
</dbReference>